<evidence type="ECO:0000256" key="2">
    <source>
        <dbReference type="ARBA" id="ARBA00023043"/>
    </source>
</evidence>
<evidence type="ECO:0000313" key="5">
    <source>
        <dbReference type="EMBL" id="CAG2212170.1"/>
    </source>
</evidence>
<comment type="caution">
    <text evidence="5">The sequence shown here is derived from an EMBL/GenBank/DDBJ whole genome shotgun (WGS) entry which is preliminary data.</text>
</comment>
<dbReference type="InterPro" id="IPR027417">
    <property type="entry name" value="P-loop_NTPase"/>
</dbReference>
<dbReference type="InterPro" id="IPR002110">
    <property type="entry name" value="Ankyrin_rpt"/>
</dbReference>
<feature type="repeat" description="ANK" evidence="3">
    <location>
        <begin position="718"/>
        <end position="750"/>
    </location>
</feature>
<dbReference type="EMBL" id="CAJPWZ010001291">
    <property type="protein sequence ID" value="CAG2212170.1"/>
    <property type="molecule type" value="Genomic_DNA"/>
</dbReference>
<feature type="repeat" description="ANK" evidence="3">
    <location>
        <begin position="685"/>
        <end position="717"/>
    </location>
</feature>
<dbReference type="PROSITE" id="PS50088">
    <property type="entry name" value="ANK_REPEAT"/>
    <property type="match status" value="3"/>
</dbReference>
<dbReference type="SUPFAM" id="SSF48403">
    <property type="entry name" value="Ankyrin repeat"/>
    <property type="match status" value="1"/>
</dbReference>
<name>A0A8S3S5A7_MYTED</name>
<dbReference type="Pfam" id="PF20720">
    <property type="entry name" value="nSTAND3"/>
    <property type="match status" value="1"/>
</dbReference>
<dbReference type="InterPro" id="IPR036770">
    <property type="entry name" value="Ankyrin_rpt-contain_sf"/>
</dbReference>
<dbReference type="PANTHER" id="PTHR24171">
    <property type="entry name" value="ANKYRIN REPEAT DOMAIN-CONTAINING PROTEIN 39-RELATED"/>
    <property type="match status" value="1"/>
</dbReference>
<evidence type="ECO:0000313" key="6">
    <source>
        <dbReference type="Proteomes" id="UP000683360"/>
    </source>
</evidence>
<keyword evidence="6" id="KW-1185">Reference proteome</keyword>
<dbReference type="SMART" id="SM00248">
    <property type="entry name" value="ANK"/>
    <property type="match status" value="4"/>
</dbReference>
<feature type="repeat" description="ANK" evidence="3">
    <location>
        <begin position="751"/>
        <end position="783"/>
    </location>
</feature>
<proteinExistence type="predicted"/>
<dbReference type="InterPro" id="IPR049050">
    <property type="entry name" value="nSTAND3"/>
</dbReference>
<keyword evidence="2 3" id="KW-0040">ANK repeat</keyword>
<feature type="domain" description="Novel STAND NTPase 3" evidence="4">
    <location>
        <begin position="350"/>
        <end position="501"/>
    </location>
</feature>
<evidence type="ECO:0000256" key="3">
    <source>
        <dbReference type="PROSITE-ProRule" id="PRU00023"/>
    </source>
</evidence>
<reference evidence="5" key="1">
    <citation type="submission" date="2021-03" db="EMBL/GenBank/DDBJ databases">
        <authorList>
            <person name="Bekaert M."/>
        </authorList>
    </citation>
    <scope>NUCLEOTIDE SEQUENCE</scope>
</reference>
<accession>A0A8S3S5A7</accession>
<dbReference type="Gene3D" id="3.40.50.300">
    <property type="entry name" value="P-loop containing nucleotide triphosphate hydrolases"/>
    <property type="match status" value="1"/>
</dbReference>
<dbReference type="Pfam" id="PF12796">
    <property type="entry name" value="Ank_2"/>
    <property type="match status" value="2"/>
</dbReference>
<dbReference type="AlphaFoldDB" id="A0A8S3S5A7"/>
<sequence length="783" mass="90427">MNEKASTSAGIKSEIPPELQNQIDEIALKHPREAAISSDLDDDQKRWLVVGICLHSVISPALRKYVDSILTICYNELIHNYKIDTQIYPGHLQRDPQTGIFLNYEAVNNNKASYGKNVAKYDYTIKNAVDLSKLFLQTHMAHYTGFDVTCDSSALLGLIINIAKFDPAIKSDADNVRKTIRNPWAHCNFSEWDAAKYSNSFQLMKKLVKDLKLSINEEKLTVEEMEKWEINGQHFLSKTSHGLELLNEIRQETHDLAVYATLVAEGTEDQFVRIKNELKQFEIILNEIAQLDEGMKKGFSDIDKKFSTQDKTLKKQATQIEELEGEARQCACRDSHNFDFERWKEQDVMFVQTPVVKLISKILETKTTVLIVGEPGIGKSMLMHHMGLKLHKLDYRVIPCSGIQVIRNHYRKDIKQMFVLDDICGRFTVSLSDIEYLLKHEDSLKLMLEKGNCKIAATCRLDIYNDEKFQASCSLFTSNIFDLSAKYSKEDKLTICTKYLNETSIQVLRDQEESFTPLMCYLYSKNENINLTDFLHSPYEIYKKEWDKLQSIDPYKYCALFDTLVRSILRYAHIDVFNERTELESINSQYGKFVMMISRKYEHDYFERIRYDLQHGKLTQCFCNAQMKHANYRSLFLNVLKSLDNDYFIDNHIIKENIITSCHRGYYEIVKYFISKNIDLDEGYSYTTPLTAACNREHEMIVQLLIDKGCDVNQVDGTFDTPLIIACYRGNEMIVQLLIDKGCDVNQVDGMNETPLITACNKGNEMIVQLLIDKGCDVNRVNG</sequence>
<evidence type="ECO:0000256" key="1">
    <source>
        <dbReference type="ARBA" id="ARBA00022737"/>
    </source>
</evidence>
<protein>
    <recommendedName>
        <fullName evidence="4">Novel STAND NTPase 3 domain-containing protein</fullName>
    </recommendedName>
</protein>
<dbReference type="Proteomes" id="UP000683360">
    <property type="component" value="Unassembled WGS sequence"/>
</dbReference>
<dbReference type="PROSITE" id="PS50297">
    <property type="entry name" value="ANK_REP_REGION"/>
    <property type="match status" value="3"/>
</dbReference>
<keyword evidence="1" id="KW-0677">Repeat</keyword>
<dbReference type="Gene3D" id="1.25.40.20">
    <property type="entry name" value="Ankyrin repeat-containing domain"/>
    <property type="match status" value="1"/>
</dbReference>
<dbReference type="OrthoDB" id="6174389at2759"/>
<dbReference type="SUPFAM" id="SSF52540">
    <property type="entry name" value="P-loop containing nucleoside triphosphate hydrolases"/>
    <property type="match status" value="1"/>
</dbReference>
<gene>
    <name evidence="5" type="ORF">MEDL_26155</name>
</gene>
<organism evidence="5 6">
    <name type="scientific">Mytilus edulis</name>
    <name type="common">Blue mussel</name>
    <dbReference type="NCBI Taxonomy" id="6550"/>
    <lineage>
        <taxon>Eukaryota</taxon>
        <taxon>Metazoa</taxon>
        <taxon>Spiralia</taxon>
        <taxon>Lophotrochozoa</taxon>
        <taxon>Mollusca</taxon>
        <taxon>Bivalvia</taxon>
        <taxon>Autobranchia</taxon>
        <taxon>Pteriomorphia</taxon>
        <taxon>Mytilida</taxon>
        <taxon>Mytiloidea</taxon>
        <taxon>Mytilidae</taxon>
        <taxon>Mytilinae</taxon>
        <taxon>Mytilus</taxon>
    </lineage>
</organism>
<evidence type="ECO:0000259" key="4">
    <source>
        <dbReference type="Pfam" id="PF20720"/>
    </source>
</evidence>